<feature type="transmembrane region" description="Helical" evidence="5">
    <location>
        <begin position="88"/>
        <end position="106"/>
    </location>
</feature>
<feature type="transmembrane region" description="Helical" evidence="5">
    <location>
        <begin position="313"/>
        <end position="332"/>
    </location>
</feature>
<feature type="transmembrane region" description="Helical" evidence="5">
    <location>
        <begin position="142"/>
        <end position="164"/>
    </location>
</feature>
<evidence type="ECO:0000313" key="8">
    <source>
        <dbReference type="Proteomes" id="UP000250266"/>
    </source>
</evidence>
<name>A0A8E2EAW6_9PEZI</name>
<gene>
    <name evidence="7" type="ORF">K432DRAFT_434730</name>
</gene>
<dbReference type="PROSITE" id="PS50850">
    <property type="entry name" value="MFS"/>
    <property type="match status" value="1"/>
</dbReference>
<feature type="transmembrane region" description="Helical" evidence="5">
    <location>
        <begin position="378"/>
        <end position="399"/>
    </location>
</feature>
<evidence type="ECO:0000313" key="7">
    <source>
        <dbReference type="EMBL" id="OCK80468.1"/>
    </source>
</evidence>
<feature type="transmembrane region" description="Helical" evidence="5">
    <location>
        <begin position="405"/>
        <end position="427"/>
    </location>
</feature>
<reference evidence="7 8" key="1">
    <citation type="journal article" date="2016" name="Nat. Commun.">
        <title>Ectomycorrhizal ecology is imprinted in the genome of the dominant symbiotic fungus Cenococcum geophilum.</title>
        <authorList>
            <consortium name="DOE Joint Genome Institute"/>
            <person name="Peter M."/>
            <person name="Kohler A."/>
            <person name="Ohm R.A."/>
            <person name="Kuo A."/>
            <person name="Krutzmann J."/>
            <person name="Morin E."/>
            <person name="Arend M."/>
            <person name="Barry K.W."/>
            <person name="Binder M."/>
            <person name="Choi C."/>
            <person name="Clum A."/>
            <person name="Copeland A."/>
            <person name="Grisel N."/>
            <person name="Haridas S."/>
            <person name="Kipfer T."/>
            <person name="LaButti K."/>
            <person name="Lindquist E."/>
            <person name="Lipzen A."/>
            <person name="Maire R."/>
            <person name="Meier B."/>
            <person name="Mihaltcheva S."/>
            <person name="Molinier V."/>
            <person name="Murat C."/>
            <person name="Poggeler S."/>
            <person name="Quandt C.A."/>
            <person name="Sperisen C."/>
            <person name="Tritt A."/>
            <person name="Tisserant E."/>
            <person name="Crous P.W."/>
            <person name="Henrissat B."/>
            <person name="Nehls U."/>
            <person name="Egli S."/>
            <person name="Spatafora J.W."/>
            <person name="Grigoriev I.V."/>
            <person name="Martin F.M."/>
        </authorList>
    </citation>
    <scope>NUCLEOTIDE SEQUENCE [LARGE SCALE GENOMIC DNA]</scope>
    <source>
        <strain evidence="7 8">CBS 459.81</strain>
    </source>
</reference>
<dbReference type="Gene3D" id="1.20.1250.20">
    <property type="entry name" value="MFS general substrate transporter like domains"/>
    <property type="match status" value="1"/>
</dbReference>
<protein>
    <submittedName>
        <fullName evidence="7">MFS general substrate transporter</fullName>
    </submittedName>
</protein>
<feature type="transmembrane region" description="Helical" evidence="5">
    <location>
        <begin position="352"/>
        <end position="371"/>
    </location>
</feature>
<dbReference type="GO" id="GO:0022857">
    <property type="term" value="F:transmembrane transporter activity"/>
    <property type="evidence" value="ECO:0007669"/>
    <property type="project" value="InterPro"/>
</dbReference>
<feature type="transmembrane region" description="Helical" evidence="5">
    <location>
        <begin position="520"/>
        <end position="540"/>
    </location>
</feature>
<feature type="transmembrane region" description="Helical" evidence="5">
    <location>
        <begin position="118"/>
        <end position="136"/>
    </location>
</feature>
<organism evidence="7 8">
    <name type="scientific">Lepidopterella palustris CBS 459.81</name>
    <dbReference type="NCBI Taxonomy" id="1314670"/>
    <lineage>
        <taxon>Eukaryota</taxon>
        <taxon>Fungi</taxon>
        <taxon>Dikarya</taxon>
        <taxon>Ascomycota</taxon>
        <taxon>Pezizomycotina</taxon>
        <taxon>Dothideomycetes</taxon>
        <taxon>Pleosporomycetidae</taxon>
        <taxon>Mytilinidiales</taxon>
        <taxon>Argynnaceae</taxon>
        <taxon>Lepidopterella</taxon>
    </lineage>
</organism>
<dbReference type="PRINTS" id="PR01036">
    <property type="entry name" value="TCRTETB"/>
</dbReference>
<feature type="transmembrane region" description="Helical" evidence="5">
    <location>
        <begin position="439"/>
        <end position="463"/>
    </location>
</feature>
<proteinExistence type="predicted"/>
<evidence type="ECO:0000256" key="4">
    <source>
        <dbReference type="ARBA" id="ARBA00023136"/>
    </source>
</evidence>
<feature type="transmembrane region" description="Helical" evidence="5">
    <location>
        <begin position="206"/>
        <end position="226"/>
    </location>
</feature>
<dbReference type="Pfam" id="PF07690">
    <property type="entry name" value="MFS_1"/>
    <property type="match status" value="1"/>
</dbReference>
<dbReference type="FunFam" id="1.20.1250.20:FF:000504">
    <property type="entry name" value="Similar to MFS multidrug transporter"/>
    <property type="match status" value="1"/>
</dbReference>
<feature type="domain" description="Major facilitator superfamily (MFS) profile" evidence="6">
    <location>
        <begin position="52"/>
        <end position="544"/>
    </location>
</feature>
<feature type="transmembrane region" description="Helical" evidence="5">
    <location>
        <begin position="247"/>
        <end position="266"/>
    </location>
</feature>
<dbReference type="FunFam" id="1.20.1720.10:FF:000018">
    <property type="entry name" value="Putative MFS multidrug transporter"/>
    <property type="match status" value="1"/>
</dbReference>
<comment type="subcellular location">
    <subcellularLocation>
        <location evidence="1">Membrane</location>
        <topology evidence="1">Multi-pass membrane protein</topology>
    </subcellularLocation>
</comment>
<keyword evidence="8" id="KW-1185">Reference proteome</keyword>
<sequence>MASKGHPNLPYLYGLESYEFNDLRISSTSSNVESLKKQLPPPTQPGWRFYAAFGCLCVVNLVCALDATSLAVALPIVAAGLHGTAIEAFWAGTSFLLAATVFQPSFASLSHVFGRKPMLLLALTLFTVGAIIAALAKNFTFLLVGRSIQGVGGGGISALTYVIVTDMVSLKERGKWFGLVTMMWAFGSVVGPVIGGMLAEKISWRWIFWLNIPFCGFAFLTIPPFLRLKPKEGRILEKIKTVDWLGSFLFIGSLTSLLIPITWGGIMYSWTSWRTTIPIEAGLIGFILFILWSKLSRVEPILRGSMFKDPSALVSYFGTVVHGMFLWSVLYYMPLYFEAVKGYSPVKSGIALFPWTFTTGPVAAAVGIMIAKTGRYIWGIYSGWFLTVLGIGLLVLLDAKTSTTMWAPIATISGLGLGILYSAMSFAIQAPASNKDLPFAAALYSFFRNFGQMLGVAVGGTVFQNQIKSNLLKVPELARSALEFSMDASALVEAIKMMPEGQDDVVLEELVKAYVDALRVLWVVMCALAGVAFLLSLVFARATGLDRELETEQGFVHDGKVGDEEK</sequence>
<dbReference type="PANTHER" id="PTHR23501:SF59">
    <property type="entry name" value="MAJOR FACILITATOR SUPERFAMILY (MFS) PROFILE DOMAIN-CONTAINING PROTEIN-RELATED"/>
    <property type="match status" value="1"/>
</dbReference>
<keyword evidence="4 5" id="KW-0472">Membrane</keyword>
<dbReference type="SUPFAM" id="SSF103473">
    <property type="entry name" value="MFS general substrate transporter"/>
    <property type="match status" value="2"/>
</dbReference>
<dbReference type="InterPro" id="IPR011701">
    <property type="entry name" value="MFS"/>
</dbReference>
<dbReference type="Gene3D" id="1.20.1720.10">
    <property type="entry name" value="Multidrug resistance protein D"/>
    <property type="match status" value="1"/>
</dbReference>
<feature type="transmembrane region" description="Helical" evidence="5">
    <location>
        <begin position="272"/>
        <end position="292"/>
    </location>
</feature>
<dbReference type="AlphaFoldDB" id="A0A8E2EAW6"/>
<evidence type="ECO:0000256" key="1">
    <source>
        <dbReference type="ARBA" id="ARBA00004141"/>
    </source>
</evidence>
<feature type="transmembrane region" description="Helical" evidence="5">
    <location>
        <begin position="49"/>
        <end position="76"/>
    </location>
</feature>
<evidence type="ECO:0000259" key="6">
    <source>
        <dbReference type="PROSITE" id="PS50850"/>
    </source>
</evidence>
<keyword evidence="3 5" id="KW-1133">Transmembrane helix</keyword>
<evidence type="ECO:0000256" key="3">
    <source>
        <dbReference type="ARBA" id="ARBA00022989"/>
    </source>
</evidence>
<dbReference type="GO" id="GO:0005886">
    <property type="term" value="C:plasma membrane"/>
    <property type="evidence" value="ECO:0007669"/>
    <property type="project" value="TreeGrafter"/>
</dbReference>
<dbReference type="PANTHER" id="PTHR23501">
    <property type="entry name" value="MAJOR FACILITATOR SUPERFAMILY"/>
    <property type="match status" value="1"/>
</dbReference>
<dbReference type="Proteomes" id="UP000250266">
    <property type="component" value="Unassembled WGS sequence"/>
</dbReference>
<dbReference type="OrthoDB" id="2351791at2759"/>
<evidence type="ECO:0000256" key="5">
    <source>
        <dbReference type="SAM" id="Phobius"/>
    </source>
</evidence>
<dbReference type="InterPro" id="IPR020846">
    <property type="entry name" value="MFS_dom"/>
</dbReference>
<accession>A0A8E2EAW6</accession>
<dbReference type="EMBL" id="KV744958">
    <property type="protein sequence ID" value="OCK80468.1"/>
    <property type="molecule type" value="Genomic_DNA"/>
</dbReference>
<dbReference type="InterPro" id="IPR036259">
    <property type="entry name" value="MFS_trans_sf"/>
</dbReference>
<keyword evidence="2 5" id="KW-0812">Transmembrane</keyword>
<feature type="transmembrane region" description="Helical" evidence="5">
    <location>
        <begin position="176"/>
        <end position="194"/>
    </location>
</feature>
<evidence type="ECO:0000256" key="2">
    <source>
        <dbReference type="ARBA" id="ARBA00022692"/>
    </source>
</evidence>